<dbReference type="InterPro" id="IPR029044">
    <property type="entry name" value="Nucleotide-diphossugar_trans"/>
</dbReference>
<dbReference type="InterPro" id="IPR007267">
    <property type="entry name" value="GtrA_DPMS_TM"/>
</dbReference>
<evidence type="ECO:0000313" key="11">
    <source>
        <dbReference type="EMBL" id="OAG77744.1"/>
    </source>
</evidence>
<reference evidence="11 12" key="1">
    <citation type="submission" date="2016-03" db="EMBL/GenBank/DDBJ databases">
        <title>Draft genome sequence of Acetobacter malorum CECT 7742, a strain isolated from strawberry vinegar.</title>
        <authorList>
            <person name="Sainz F."/>
            <person name="Mas A."/>
            <person name="Torija M.J."/>
        </authorList>
    </citation>
    <scope>NUCLEOTIDE SEQUENCE [LARGE SCALE GENOMIC DNA]</scope>
    <source>
        <strain evidence="11 12">CECT 7742</strain>
    </source>
</reference>
<dbReference type="Pfam" id="PF00535">
    <property type="entry name" value="Glycos_transf_2"/>
    <property type="match status" value="1"/>
</dbReference>
<comment type="caution">
    <text evidence="11">The sequence shown here is derived from an EMBL/GenBank/DDBJ whole genome shotgun (WGS) entry which is preliminary data.</text>
</comment>
<dbReference type="Pfam" id="PF04138">
    <property type="entry name" value="GtrA_DPMS_TM"/>
    <property type="match status" value="1"/>
</dbReference>
<evidence type="ECO:0000259" key="9">
    <source>
        <dbReference type="Pfam" id="PF00535"/>
    </source>
</evidence>
<evidence type="ECO:0000256" key="3">
    <source>
        <dbReference type="ARBA" id="ARBA00022676"/>
    </source>
</evidence>
<dbReference type="RefSeq" id="WP_231888290.1">
    <property type="nucleotide sequence ID" value="NZ_JOPG01000027.1"/>
</dbReference>
<dbReference type="SUPFAM" id="SSF53448">
    <property type="entry name" value="Nucleotide-diphospho-sugar transferases"/>
    <property type="match status" value="1"/>
</dbReference>
<feature type="domain" description="Glycosyltransferase 2-like" evidence="9">
    <location>
        <begin position="19"/>
        <end position="183"/>
    </location>
</feature>
<evidence type="ECO:0000259" key="10">
    <source>
        <dbReference type="Pfam" id="PF04138"/>
    </source>
</evidence>
<dbReference type="AlphaFoldDB" id="A0A177GED1"/>
<dbReference type="GO" id="GO:0016020">
    <property type="term" value="C:membrane"/>
    <property type="evidence" value="ECO:0007669"/>
    <property type="project" value="UniProtKB-SubCell"/>
</dbReference>
<dbReference type="Gene3D" id="3.90.550.10">
    <property type="entry name" value="Spore Coat Polysaccharide Biosynthesis Protein SpsA, Chain A"/>
    <property type="match status" value="1"/>
</dbReference>
<dbReference type="Proteomes" id="UP000077349">
    <property type="component" value="Unassembled WGS sequence"/>
</dbReference>
<dbReference type="PATRIC" id="fig|178901.16.peg.1179"/>
<name>A0A177GED1_9PROT</name>
<proteinExistence type="inferred from homology"/>
<dbReference type="eggNOG" id="COG0463">
    <property type="taxonomic scope" value="Bacteria"/>
</dbReference>
<comment type="similarity">
    <text evidence="2">Belongs to the glycosyltransferase 2 family.</text>
</comment>
<dbReference type="GO" id="GO:0009247">
    <property type="term" value="P:glycolipid biosynthetic process"/>
    <property type="evidence" value="ECO:0007669"/>
    <property type="project" value="TreeGrafter"/>
</dbReference>
<dbReference type="PANTHER" id="PTHR43398:SF1">
    <property type="entry name" value="DOLICHOL-PHOSPHATE MANNOSYLTRANSFERASE SUBUNIT 1"/>
    <property type="match status" value="1"/>
</dbReference>
<evidence type="ECO:0000256" key="7">
    <source>
        <dbReference type="ARBA" id="ARBA00023136"/>
    </source>
</evidence>
<evidence type="ECO:0000256" key="1">
    <source>
        <dbReference type="ARBA" id="ARBA00004141"/>
    </source>
</evidence>
<dbReference type="InterPro" id="IPR039528">
    <property type="entry name" value="DPM1-like"/>
</dbReference>
<protein>
    <submittedName>
        <fullName evidence="11">Dolichol-phosphate mannosyltransferase</fullName>
        <ecNumber evidence="11">2.4.1.83</ecNumber>
    </submittedName>
</protein>
<dbReference type="EC" id="2.4.1.83" evidence="11"/>
<feature type="transmembrane region" description="Helical" evidence="8">
    <location>
        <begin position="253"/>
        <end position="275"/>
    </location>
</feature>
<dbReference type="eggNOG" id="COG2246">
    <property type="taxonomic scope" value="Bacteria"/>
</dbReference>
<feature type="transmembrane region" description="Helical" evidence="8">
    <location>
        <begin position="311"/>
        <end position="332"/>
    </location>
</feature>
<evidence type="ECO:0000256" key="6">
    <source>
        <dbReference type="ARBA" id="ARBA00022989"/>
    </source>
</evidence>
<evidence type="ECO:0000256" key="4">
    <source>
        <dbReference type="ARBA" id="ARBA00022679"/>
    </source>
</evidence>
<comment type="subcellular location">
    <subcellularLocation>
        <location evidence="1">Membrane</location>
        <topology evidence="1">Multi-pass membrane protein</topology>
    </subcellularLocation>
</comment>
<dbReference type="InterPro" id="IPR001173">
    <property type="entry name" value="Glyco_trans_2-like"/>
</dbReference>
<keyword evidence="3 11" id="KW-0328">Glycosyltransferase</keyword>
<dbReference type="GO" id="GO:0000271">
    <property type="term" value="P:polysaccharide biosynthetic process"/>
    <property type="evidence" value="ECO:0007669"/>
    <property type="project" value="InterPro"/>
</dbReference>
<sequence length="373" mass="39705">MTEAPVAIAAGVQAGPEISVVVPCYNEVGNVGPLVAALERALAGRRWEVIFVDDNSPDGTTAAVRAIAQTDSRVRGLCRIGRRGLSSAVIEGVLSSSAQVVAVMDGDMQHDESRLGALVDAVQSGACDVAVGSRHVEGGDNSGLANAWRHALSDSGIKLAQMILPVRLGDPMSGFFALRQDTFARIAPHLSGTGFKILVDLLLSSPQPLRVQEIACGFRERLAGESKLDALVMLQFVALLADKLCRGWLPLRFVAFAVVGLIGIGTNLLVMQAVRALGADFSTAQGIGTVVAMIVNFQLDNNFTYRDRRLRGVRCVWGLLLFMLVCSVGALANVGVADMVYNQNREFNEASVAGALIAVVWNYAMSSTIVWRP</sequence>
<feature type="transmembrane region" description="Helical" evidence="8">
    <location>
        <begin position="352"/>
        <end position="371"/>
    </location>
</feature>
<evidence type="ECO:0000313" key="12">
    <source>
        <dbReference type="Proteomes" id="UP000077349"/>
    </source>
</evidence>
<evidence type="ECO:0000256" key="2">
    <source>
        <dbReference type="ARBA" id="ARBA00006739"/>
    </source>
</evidence>
<evidence type="ECO:0000256" key="8">
    <source>
        <dbReference type="SAM" id="Phobius"/>
    </source>
</evidence>
<keyword evidence="7 8" id="KW-0472">Membrane</keyword>
<dbReference type="STRING" id="178901.AmDm5_1167"/>
<dbReference type="GO" id="GO:0004582">
    <property type="term" value="F:dolichyl-phosphate beta-D-mannosyltransferase activity"/>
    <property type="evidence" value="ECO:0007669"/>
    <property type="project" value="UniProtKB-EC"/>
</dbReference>
<accession>A0A177GED1</accession>
<evidence type="ECO:0000256" key="5">
    <source>
        <dbReference type="ARBA" id="ARBA00022692"/>
    </source>
</evidence>
<keyword evidence="4 11" id="KW-0808">Transferase</keyword>
<gene>
    <name evidence="11" type="ORF">Amal_01117</name>
</gene>
<dbReference type="CDD" id="cd06442">
    <property type="entry name" value="DPM1_like"/>
    <property type="match status" value="1"/>
</dbReference>
<organism evidence="11 12">
    <name type="scientific">Acetobacter malorum</name>
    <dbReference type="NCBI Taxonomy" id="178901"/>
    <lineage>
        <taxon>Bacteria</taxon>
        <taxon>Pseudomonadati</taxon>
        <taxon>Pseudomonadota</taxon>
        <taxon>Alphaproteobacteria</taxon>
        <taxon>Acetobacterales</taxon>
        <taxon>Acetobacteraceae</taxon>
        <taxon>Acetobacter</taxon>
    </lineage>
</organism>
<feature type="domain" description="GtrA/DPMS transmembrane" evidence="10">
    <location>
        <begin position="256"/>
        <end position="371"/>
    </location>
</feature>
<keyword evidence="5 8" id="KW-0812">Transmembrane</keyword>
<dbReference type="EMBL" id="LVHD01000011">
    <property type="protein sequence ID" value="OAG77744.1"/>
    <property type="molecule type" value="Genomic_DNA"/>
</dbReference>
<keyword evidence="6 8" id="KW-1133">Transmembrane helix</keyword>
<dbReference type="PANTHER" id="PTHR43398">
    <property type="entry name" value="DOLICHOL-PHOSPHATE MANNOSYLTRANSFERASE SUBUNIT 1"/>
    <property type="match status" value="1"/>
</dbReference>